<organism evidence="1 2">
    <name type="scientific">Phytophthora ramorum</name>
    <name type="common">Sudden oak death agent</name>
    <dbReference type="NCBI Taxonomy" id="164328"/>
    <lineage>
        <taxon>Eukaryota</taxon>
        <taxon>Sar</taxon>
        <taxon>Stramenopiles</taxon>
        <taxon>Oomycota</taxon>
        <taxon>Peronosporomycetes</taxon>
        <taxon>Peronosporales</taxon>
        <taxon>Peronosporaceae</taxon>
        <taxon>Phytophthora</taxon>
    </lineage>
</organism>
<dbReference type="eggNOG" id="KOG1287">
    <property type="taxonomic scope" value="Eukaryota"/>
</dbReference>
<protein>
    <submittedName>
        <fullName evidence="1">Uncharacterized protein</fullName>
    </submittedName>
</protein>
<dbReference type="VEuPathDB" id="FungiDB:KRP23_14206"/>
<dbReference type="InParanoid" id="H3H8M7"/>
<dbReference type="Proteomes" id="UP000005238">
    <property type="component" value="Unassembled WGS sequence"/>
</dbReference>
<name>H3H8M7_PHYRM</name>
<proteinExistence type="predicted"/>
<dbReference type="AlphaFoldDB" id="H3H8M7"/>
<dbReference type="EMBL" id="DS567506">
    <property type="status" value="NOT_ANNOTATED_CDS"/>
    <property type="molecule type" value="Genomic_DNA"/>
</dbReference>
<reference evidence="2" key="1">
    <citation type="journal article" date="2006" name="Science">
        <title>Phytophthora genome sequences uncover evolutionary origins and mechanisms of pathogenesis.</title>
        <authorList>
            <person name="Tyler B.M."/>
            <person name="Tripathy S."/>
            <person name="Zhang X."/>
            <person name="Dehal P."/>
            <person name="Jiang R.H."/>
            <person name="Aerts A."/>
            <person name="Arredondo F.D."/>
            <person name="Baxter L."/>
            <person name="Bensasson D."/>
            <person name="Beynon J.L."/>
            <person name="Chapman J."/>
            <person name="Damasceno C.M."/>
            <person name="Dorrance A.E."/>
            <person name="Dou D."/>
            <person name="Dickerman A.W."/>
            <person name="Dubchak I.L."/>
            <person name="Garbelotto M."/>
            <person name="Gijzen M."/>
            <person name="Gordon S.G."/>
            <person name="Govers F."/>
            <person name="Grunwald N.J."/>
            <person name="Huang W."/>
            <person name="Ivors K.L."/>
            <person name="Jones R.W."/>
            <person name="Kamoun S."/>
            <person name="Krampis K."/>
            <person name="Lamour K.H."/>
            <person name="Lee M.K."/>
            <person name="McDonald W.H."/>
            <person name="Medina M."/>
            <person name="Meijer H.J."/>
            <person name="Nordberg E.K."/>
            <person name="Maclean D.J."/>
            <person name="Ospina-Giraldo M.D."/>
            <person name="Morris P.F."/>
            <person name="Phuntumart V."/>
            <person name="Putnam N.H."/>
            <person name="Rash S."/>
            <person name="Rose J.K."/>
            <person name="Sakihama Y."/>
            <person name="Salamov A.A."/>
            <person name="Savidor A."/>
            <person name="Scheuring C.F."/>
            <person name="Smith B.M."/>
            <person name="Sobral B.W."/>
            <person name="Terry A."/>
            <person name="Torto-Alalibo T.A."/>
            <person name="Win J."/>
            <person name="Xu Z."/>
            <person name="Zhang H."/>
            <person name="Grigoriev I.V."/>
            <person name="Rokhsar D.S."/>
            <person name="Boore J.L."/>
        </authorList>
    </citation>
    <scope>NUCLEOTIDE SEQUENCE [LARGE SCALE GENOMIC DNA]</scope>
    <source>
        <strain evidence="2">Pr102</strain>
    </source>
</reference>
<dbReference type="VEuPathDB" id="FungiDB:KRP22_14470"/>
<dbReference type="STRING" id="164328.H3H8M7"/>
<dbReference type="HOGENOM" id="CLU_1849064_0_0_1"/>
<evidence type="ECO:0000313" key="2">
    <source>
        <dbReference type="Proteomes" id="UP000005238"/>
    </source>
</evidence>
<dbReference type="EnsemblProtists" id="Phyra87160">
    <property type="protein sequence ID" value="Phyra87160"/>
    <property type="gene ID" value="Phyra87160"/>
</dbReference>
<keyword evidence="2" id="KW-1185">Reference proteome</keyword>
<reference evidence="1" key="2">
    <citation type="submission" date="2015-06" db="UniProtKB">
        <authorList>
            <consortium name="EnsemblProtists"/>
        </authorList>
    </citation>
    <scope>IDENTIFICATION</scope>
    <source>
        <strain evidence="1">Pr102</strain>
    </source>
</reference>
<sequence length="139" mass="15433">MTTTDAENEAMRPVIRTRFDSRDESVGLHLVPPSSADRSPLNLTLLLEFFAFLRLKYVEKDTERPFVVPFGNTGAWAITVPKILVLSGVLLAQKRHVWVTCGLFNVAVSSAYLVWRRFQPAPHAAAVESTTAYGTGRLS</sequence>
<accession>H3H8M7</accession>
<evidence type="ECO:0000313" key="1">
    <source>
        <dbReference type="EnsemblProtists" id="Phyra87160"/>
    </source>
</evidence>